<organism evidence="1 2">
    <name type="scientific">Niabella ginsenosidivorans</name>
    <dbReference type="NCBI Taxonomy" id="1176587"/>
    <lineage>
        <taxon>Bacteria</taxon>
        <taxon>Pseudomonadati</taxon>
        <taxon>Bacteroidota</taxon>
        <taxon>Chitinophagia</taxon>
        <taxon>Chitinophagales</taxon>
        <taxon>Chitinophagaceae</taxon>
        <taxon>Niabella</taxon>
    </lineage>
</organism>
<sequence>MKIPQSIINRLNKRYVTAIDVHGKIPNDFIWIMKDVRVFLDKAIRKGNAISFNDTDYHISENHFWDIEFFEDYCHFIFFCFKPGFTQKLIRALQRVTSTDLNYFLQTLSQYPAAYPNAINHPTDPYLHFIGKKLSSMNRENMLAEVIRLDKENRQKLLSALQQQSAPFQKPALPNQPAEIPSAPFSNMLRPINGSINTTRQFIQQQLTNSGIPFELFISKPVTQTRTGKNPDGFAGAIASMISTFKDLGYFKDGFTFPEILDAYLKETGNSIGKLNNFKRNYLTDNYYLRYKASLEDLSLKKYRENT</sequence>
<evidence type="ECO:0000313" key="1">
    <source>
        <dbReference type="EMBL" id="ANH83153.1"/>
    </source>
</evidence>
<gene>
    <name evidence="1" type="ORF">A8C56_21155</name>
</gene>
<proteinExistence type="predicted"/>
<dbReference type="AlphaFoldDB" id="A0A1A9I6F6"/>
<dbReference type="KEGG" id="nia:A8C56_21155"/>
<accession>A0A1A9I6F6</accession>
<protein>
    <submittedName>
        <fullName evidence="1">Uncharacterized protein</fullName>
    </submittedName>
</protein>
<dbReference type="RefSeq" id="WP_067760465.1">
    <property type="nucleotide sequence ID" value="NZ_CP015772.1"/>
</dbReference>
<reference evidence="1 2" key="1">
    <citation type="submission" date="2016-05" db="EMBL/GenBank/DDBJ databases">
        <title>Niabella ginsenosidivorans BS26 whole genome sequencing.</title>
        <authorList>
            <person name="Im W.T."/>
            <person name="Siddiqi M.Z."/>
        </authorList>
    </citation>
    <scope>NUCLEOTIDE SEQUENCE [LARGE SCALE GENOMIC DNA]</scope>
    <source>
        <strain evidence="1 2">BS26</strain>
    </source>
</reference>
<dbReference type="Proteomes" id="UP000077667">
    <property type="component" value="Chromosome"/>
</dbReference>
<keyword evidence="2" id="KW-1185">Reference proteome</keyword>
<evidence type="ECO:0000313" key="2">
    <source>
        <dbReference type="Proteomes" id="UP000077667"/>
    </source>
</evidence>
<dbReference type="OrthoDB" id="665794at2"/>
<name>A0A1A9I6F6_9BACT</name>
<dbReference type="EMBL" id="CP015772">
    <property type="protein sequence ID" value="ANH83153.1"/>
    <property type="molecule type" value="Genomic_DNA"/>
</dbReference>
<dbReference type="STRING" id="1176587.A8C56_21155"/>